<dbReference type="EMBL" id="VJMH01002622">
    <property type="protein sequence ID" value="KAF0708123.1"/>
    <property type="molecule type" value="Genomic_DNA"/>
</dbReference>
<dbReference type="AlphaFoldDB" id="A0A485KI90"/>
<evidence type="ECO:0000313" key="3">
    <source>
        <dbReference type="EMBL" id="VFT83437.1"/>
    </source>
</evidence>
<accession>A0A485KI90</accession>
<evidence type="ECO:0000313" key="2">
    <source>
        <dbReference type="EMBL" id="KAF0708123.1"/>
    </source>
</evidence>
<name>A0A485KI90_9STRA</name>
<dbReference type="EMBL" id="VJMH01003939">
    <property type="protein sequence ID" value="KAF0704322.1"/>
    <property type="molecule type" value="Genomic_DNA"/>
</dbReference>
<gene>
    <name evidence="4" type="primary">Aste57867_7384</name>
    <name evidence="3" type="synonym">Aste57867_6445</name>
    <name evidence="2" type="ORF">As57867_006429</name>
    <name evidence="1" type="ORF">As57867_007358</name>
    <name evidence="3" type="ORF">ASTE57867_6445</name>
    <name evidence="4" type="ORF">ASTE57867_7384</name>
</gene>
<keyword evidence="5" id="KW-1185">Reference proteome</keyword>
<dbReference type="EMBL" id="CAADRA010002624">
    <property type="protein sequence ID" value="VFT83437.1"/>
    <property type="molecule type" value="Genomic_DNA"/>
</dbReference>
<sequence>MKQRAQWSYRTKTTTFIPLKFQPATTILIELPSSEPSSDENPETINWVKEVEIAIADLFEPTVPFQVLQQALNMEVPVAFMRGAEFRELKRFSNEHDPGHTFAGLKRAVTSQGRVIWTSAARVLATEEADKVANKTLAHIREKLRQTSP</sequence>
<reference evidence="4 5" key="1">
    <citation type="submission" date="2019-03" db="EMBL/GenBank/DDBJ databases">
        <authorList>
            <person name="Gaulin E."/>
            <person name="Dumas B."/>
        </authorList>
    </citation>
    <scope>NUCLEOTIDE SEQUENCE [LARGE SCALE GENOMIC DNA]</scope>
    <source>
        <strain evidence="4">CBS 568.67</strain>
    </source>
</reference>
<evidence type="ECO:0000313" key="4">
    <source>
        <dbReference type="EMBL" id="VFT84300.1"/>
    </source>
</evidence>
<protein>
    <submittedName>
        <fullName evidence="3">Aste57867_6445 protein</fullName>
    </submittedName>
    <submittedName>
        <fullName evidence="4">Aste57867_7384 protein</fullName>
    </submittedName>
</protein>
<evidence type="ECO:0000313" key="5">
    <source>
        <dbReference type="Proteomes" id="UP000332933"/>
    </source>
</evidence>
<evidence type="ECO:0000313" key="1">
    <source>
        <dbReference type="EMBL" id="KAF0704322.1"/>
    </source>
</evidence>
<dbReference type="Proteomes" id="UP000332933">
    <property type="component" value="Unassembled WGS sequence"/>
</dbReference>
<reference evidence="1" key="2">
    <citation type="submission" date="2019-06" db="EMBL/GenBank/DDBJ databases">
        <title>Genomics analysis of Aphanomyces spp. identifies a new class of oomycete effector associated with host adaptation.</title>
        <authorList>
            <person name="Gaulin E."/>
        </authorList>
    </citation>
    <scope>NUCLEOTIDE SEQUENCE</scope>
    <source>
        <strain evidence="1">CBS 578.67</strain>
    </source>
</reference>
<dbReference type="EMBL" id="CAADRA010003951">
    <property type="protein sequence ID" value="VFT84300.1"/>
    <property type="molecule type" value="Genomic_DNA"/>
</dbReference>
<proteinExistence type="predicted"/>
<organism evidence="4 5">
    <name type="scientific">Aphanomyces stellatus</name>
    <dbReference type="NCBI Taxonomy" id="120398"/>
    <lineage>
        <taxon>Eukaryota</taxon>
        <taxon>Sar</taxon>
        <taxon>Stramenopiles</taxon>
        <taxon>Oomycota</taxon>
        <taxon>Saprolegniomycetes</taxon>
        <taxon>Saprolegniales</taxon>
        <taxon>Verrucalvaceae</taxon>
        <taxon>Aphanomyces</taxon>
    </lineage>
</organism>